<name>A0ABW4Q4L5_9MICC</name>
<dbReference type="InterPro" id="IPR021454">
    <property type="entry name" value="DUF3105"/>
</dbReference>
<keyword evidence="1" id="KW-1133">Transmembrane helix</keyword>
<accession>A0ABW4Q4L5</accession>
<dbReference type="EMBL" id="JBHUGA010000006">
    <property type="protein sequence ID" value="MFD1845610.1"/>
    <property type="molecule type" value="Genomic_DNA"/>
</dbReference>
<proteinExistence type="predicted"/>
<keyword evidence="1" id="KW-0812">Transmembrane</keyword>
<dbReference type="RefSeq" id="WP_343877866.1">
    <property type="nucleotide sequence ID" value="NZ_BAAAIJ010000007.1"/>
</dbReference>
<evidence type="ECO:0000256" key="1">
    <source>
        <dbReference type="SAM" id="Phobius"/>
    </source>
</evidence>
<keyword evidence="1" id="KW-0472">Membrane</keyword>
<reference evidence="3" key="1">
    <citation type="journal article" date="2019" name="Int. J. Syst. Evol. Microbiol.">
        <title>The Global Catalogue of Microorganisms (GCM) 10K type strain sequencing project: providing services to taxonomists for standard genome sequencing and annotation.</title>
        <authorList>
            <consortium name="The Broad Institute Genomics Platform"/>
            <consortium name="The Broad Institute Genome Sequencing Center for Infectious Disease"/>
            <person name="Wu L."/>
            <person name="Ma J."/>
        </authorList>
    </citation>
    <scope>NUCLEOTIDE SEQUENCE [LARGE SCALE GENOMIC DNA]</scope>
    <source>
        <strain evidence="3">JCM 11496</strain>
    </source>
</reference>
<organism evidence="2 3">
    <name type="scientific">Arthrobacter flavus</name>
    <dbReference type="NCBI Taxonomy" id="95172"/>
    <lineage>
        <taxon>Bacteria</taxon>
        <taxon>Bacillati</taxon>
        <taxon>Actinomycetota</taxon>
        <taxon>Actinomycetes</taxon>
        <taxon>Micrococcales</taxon>
        <taxon>Micrococcaceae</taxon>
        <taxon>Arthrobacter</taxon>
    </lineage>
</organism>
<dbReference type="Proteomes" id="UP001597307">
    <property type="component" value="Unassembled WGS sequence"/>
</dbReference>
<evidence type="ECO:0000313" key="3">
    <source>
        <dbReference type="Proteomes" id="UP001597307"/>
    </source>
</evidence>
<comment type="caution">
    <text evidence="2">The sequence shown here is derived from an EMBL/GenBank/DDBJ whole genome shotgun (WGS) entry which is preliminary data.</text>
</comment>
<dbReference type="Pfam" id="PF11303">
    <property type="entry name" value="DUF3105"/>
    <property type="match status" value="1"/>
</dbReference>
<dbReference type="PANTHER" id="PTHR34179:SF1">
    <property type="entry name" value="TUMOR PROTEIN P53-INDUCIBLE PROTEIN 13"/>
    <property type="match status" value="1"/>
</dbReference>
<protein>
    <submittedName>
        <fullName evidence="2">DUF3105 domain-containing protein</fullName>
    </submittedName>
</protein>
<gene>
    <name evidence="2" type="ORF">ACFSFX_03245</name>
</gene>
<feature type="transmembrane region" description="Helical" evidence="1">
    <location>
        <begin position="32"/>
        <end position="54"/>
    </location>
</feature>
<dbReference type="PANTHER" id="PTHR34179">
    <property type="entry name" value="TUMOR PROTEIN P53-INDUCIBLE PROTEIN 13"/>
    <property type="match status" value="1"/>
</dbReference>
<keyword evidence="3" id="KW-1185">Reference proteome</keyword>
<evidence type="ECO:0000313" key="2">
    <source>
        <dbReference type="EMBL" id="MFD1845610.1"/>
    </source>
</evidence>
<sequence length="214" mass="23232">MNKKRAQDNADRQARLAAIQSKQRASDRKRTTLILGGIGAVVVAIIVAVTIVIVGQVQENQRIEALASQPIEGLEEFEDLTFNHTDAPVEYEQSPPVGGDHNATWTNCGIYPFEIPNENTVHSLEHGAVWITYQPDLPQAEIDTLTDLVGSSGYVLLSPYADQDSPVMMSAWGLQLGVDSADDDRLAVFLERYIQGEQTREPGAACSGALTPTA</sequence>